<keyword evidence="4" id="KW-0597">Phosphoprotein</keyword>
<dbReference type="EMBL" id="JAJEPU010000040">
    <property type="protein sequence ID" value="MCC2165545.1"/>
    <property type="molecule type" value="Genomic_DNA"/>
</dbReference>
<evidence type="ECO:0000313" key="13">
    <source>
        <dbReference type="Proteomes" id="UP001198962"/>
    </source>
</evidence>
<evidence type="ECO:0000256" key="6">
    <source>
        <dbReference type="ARBA" id="ARBA00022777"/>
    </source>
</evidence>
<keyword evidence="9" id="KW-0472">Membrane</keyword>
<organism evidence="12 13">
    <name type="scientific">Brotaphodocola catenula</name>
    <dbReference type="NCBI Taxonomy" id="2885361"/>
    <lineage>
        <taxon>Bacteria</taxon>
        <taxon>Bacillati</taxon>
        <taxon>Bacillota</taxon>
        <taxon>Clostridia</taxon>
        <taxon>Lachnospirales</taxon>
        <taxon>Lachnospiraceae</taxon>
        <taxon>Brotaphodocola</taxon>
    </lineage>
</organism>
<keyword evidence="5" id="KW-0808">Transferase</keyword>
<dbReference type="RefSeq" id="WP_308451826.1">
    <property type="nucleotide sequence ID" value="NZ_JAJEPU010000040.1"/>
</dbReference>
<dbReference type="InterPro" id="IPR003594">
    <property type="entry name" value="HATPase_dom"/>
</dbReference>
<dbReference type="PROSITE" id="PS50109">
    <property type="entry name" value="HIS_KIN"/>
    <property type="match status" value="1"/>
</dbReference>
<comment type="caution">
    <text evidence="12">The sequence shown here is derived from an EMBL/GenBank/DDBJ whole genome shotgun (WGS) entry which is preliminary data.</text>
</comment>
<evidence type="ECO:0000256" key="2">
    <source>
        <dbReference type="ARBA" id="ARBA00004370"/>
    </source>
</evidence>
<feature type="region of interest" description="Disordered" evidence="8">
    <location>
        <begin position="100"/>
        <end position="138"/>
    </location>
</feature>
<evidence type="ECO:0000256" key="9">
    <source>
        <dbReference type="SAM" id="Phobius"/>
    </source>
</evidence>
<dbReference type="SUPFAM" id="SSF158472">
    <property type="entry name" value="HAMP domain-like"/>
    <property type="match status" value="1"/>
</dbReference>
<dbReference type="Pfam" id="PF00512">
    <property type="entry name" value="HisKA"/>
    <property type="match status" value="1"/>
</dbReference>
<dbReference type="CDD" id="cd00082">
    <property type="entry name" value="HisKA"/>
    <property type="match status" value="1"/>
</dbReference>
<dbReference type="Pfam" id="PF02518">
    <property type="entry name" value="HATPase_c"/>
    <property type="match status" value="1"/>
</dbReference>
<evidence type="ECO:0000256" key="1">
    <source>
        <dbReference type="ARBA" id="ARBA00000085"/>
    </source>
</evidence>
<dbReference type="SUPFAM" id="SSF47384">
    <property type="entry name" value="Homodimeric domain of signal transducing histidine kinase"/>
    <property type="match status" value="1"/>
</dbReference>
<feature type="transmembrane region" description="Helical" evidence="9">
    <location>
        <begin position="252"/>
        <end position="272"/>
    </location>
</feature>
<reference evidence="12" key="1">
    <citation type="submission" date="2021-10" db="EMBL/GenBank/DDBJ databases">
        <title>Anaerobic single-cell dispensing facilitates the cultivation of human gut bacteria.</title>
        <authorList>
            <person name="Afrizal A."/>
        </authorList>
    </citation>
    <scope>NUCLEOTIDE SEQUENCE</scope>
    <source>
        <strain evidence="12">CLA-AA-H274</strain>
    </source>
</reference>
<dbReference type="FunFam" id="1.10.287.130:FF:000001">
    <property type="entry name" value="Two-component sensor histidine kinase"/>
    <property type="match status" value="1"/>
</dbReference>
<keyword evidence="13" id="KW-1185">Reference proteome</keyword>
<feature type="compositionally biased region" description="Acidic residues" evidence="8">
    <location>
        <begin position="103"/>
        <end position="116"/>
    </location>
</feature>
<dbReference type="SMART" id="SM00304">
    <property type="entry name" value="HAMP"/>
    <property type="match status" value="1"/>
</dbReference>
<dbReference type="SUPFAM" id="SSF55874">
    <property type="entry name" value="ATPase domain of HSP90 chaperone/DNA topoisomerase II/histidine kinase"/>
    <property type="match status" value="1"/>
</dbReference>
<keyword evidence="9" id="KW-0812">Transmembrane</keyword>
<evidence type="ECO:0000256" key="3">
    <source>
        <dbReference type="ARBA" id="ARBA00012438"/>
    </source>
</evidence>
<dbReference type="SMART" id="SM00388">
    <property type="entry name" value="HisKA"/>
    <property type="match status" value="1"/>
</dbReference>
<evidence type="ECO:0000259" key="11">
    <source>
        <dbReference type="PROSITE" id="PS50885"/>
    </source>
</evidence>
<evidence type="ECO:0000256" key="8">
    <source>
        <dbReference type="SAM" id="MobiDB-lite"/>
    </source>
</evidence>
<gene>
    <name evidence="12" type="ORF">LKD32_11800</name>
</gene>
<dbReference type="Pfam" id="PF00672">
    <property type="entry name" value="HAMP"/>
    <property type="match status" value="1"/>
</dbReference>
<dbReference type="EC" id="2.7.13.3" evidence="3"/>
<keyword evidence="6 12" id="KW-0418">Kinase</keyword>
<feature type="transmembrane region" description="Helical" evidence="9">
    <location>
        <begin position="25"/>
        <end position="48"/>
    </location>
</feature>
<name>A0AAE3AU63_9FIRM</name>
<proteinExistence type="predicted"/>
<evidence type="ECO:0000259" key="10">
    <source>
        <dbReference type="PROSITE" id="PS50109"/>
    </source>
</evidence>
<dbReference type="PROSITE" id="PS50885">
    <property type="entry name" value="HAMP"/>
    <property type="match status" value="1"/>
</dbReference>
<dbReference type="InterPro" id="IPR005467">
    <property type="entry name" value="His_kinase_dom"/>
</dbReference>
<evidence type="ECO:0000313" key="12">
    <source>
        <dbReference type="EMBL" id="MCC2165545.1"/>
    </source>
</evidence>
<dbReference type="PANTHER" id="PTHR45453:SF3">
    <property type="entry name" value="HISTIDINE KINASE"/>
    <property type="match status" value="1"/>
</dbReference>
<keyword evidence="7" id="KW-0902">Two-component regulatory system</keyword>
<dbReference type="SMART" id="SM00387">
    <property type="entry name" value="HATPase_c"/>
    <property type="match status" value="1"/>
</dbReference>
<dbReference type="InterPro" id="IPR003660">
    <property type="entry name" value="HAMP_dom"/>
</dbReference>
<feature type="domain" description="HAMP" evidence="11">
    <location>
        <begin position="273"/>
        <end position="325"/>
    </location>
</feature>
<dbReference type="PANTHER" id="PTHR45453">
    <property type="entry name" value="PHOSPHATE REGULON SENSOR PROTEIN PHOR"/>
    <property type="match status" value="1"/>
</dbReference>
<dbReference type="InterPro" id="IPR003661">
    <property type="entry name" value="HisK_dim/P_dom"/>
</dbReference>
<dbReference type="Proteomes" id="UP001198962">
    <property type="component" value="Unassembled WGS sequence"/>
</dbReference>
<comment type="catalytic activity">
    <reaction evidence="1">
        <text>ATP + protein L-histidine = ADP + protein N-phospho-L-histidine.</text>
        <dbReference type="EC" id="2.7.13.3"/>
    </reaction>
</comment>
<dbReference type="GO" id="GO:0000155">
    <property type="term" value="F:phosphorelay sensor kinase activity"/>
    <property type="evidence" value="ECO:0007669"/>
    <property type="project" value="InterPro"/>
</dbReference>
<dbReference type="GO" id="GO:0004721">
    <property type="term" value="F:phosphoprotein phosphatase activity"/>
    <property type="evidence" value="ECO:0007669"/>
    <property type="project" value="TreeGrafter"/>
</dbReference>
<dbReference type="Gene3D" id="6.10.340.10">
    <property type="match status" value="1"/>
</dbReference>
<dbReference type="GO" id="GO:0005886">
    <property type="term" value="C:plasma membrane"/>
    <property type="evidence" value="ECO:0007669"/>
    <property type="project" value="TreeGrafter"/>
</dbReference>
<accession>A0AAE3AU63</accession>
<sequence>MMTVKKIEKQLQQDKRMQHSIRHRIMLIYVGLMVATILAILVVNNWWLERYYVNQKLKVMEEAYNTVNHKVMEEAQDGESISSVISRELEAEWQQWGQMPFDENGEDADTQTDDSENSGSFRSYWKQKKKNRTATNSDQDNDTILRTIRTFGERNNLTTVLIDSSTGKAFLSSGRESDFLAQKVQRYVLGKGGGDAQILKEHDNYIVETNYDKRSNASYMEAWGFFSDNSTLFIMSMPLAGIHDSVMLANRFTTFVGFVALILGTIIMYFVANRVIKPVLALAALSEKMSNLDFDAHYEADAQDEIGILGRNMNNLSSRLKDAIGALQDANRQLQHDIDEKTQIDEMRKEFIANVSHELKTPIALIQGYAEGLTEGMCKDEESRNYYCEVIMDEAGKMNKMVKQLLTLTALEFGNDAPSMDTFDITELIQDLIRSSSILIQQNEATVCYQPDGPCMVFADEFKIEEVVTNYLTNAIHHLDGERRIEIRVEKIGETVKVTVFNTGNPIPEADLPNLWTKFYKVDKARTRAYGGSGIGLSIVKAIMDIHHQSCGVVNVEGGVEFWFTLQAQK</sequence>
<protein>
    <recommendedName>
        <fullName evidence="3">histidine kinase</fullName>
        <ecNumber evidence="3">2.7.13.3</ecNumber>
    </recommendedName>
</protein>
<evidence type="ECO:0000256" key="4">
    <source>
        <dbReference type="ARBA" id="ARBA00022553"/>
    </source>
</evidence>
<dbReference type="InterPro" id="IPR050351">
    <property type="entry name" value="BphY/WalK/GraS-like"/>
</dbReference>
<dbReference type="InterPro" id="IPR036890">
    <property type="entry name" value="HATPase_C_sf"/>
</dbReference>
<dbReference type="GO" id="GO:0016036">
    <property type="term" value="P:cellular response to phosphate starvation"/>
    <property type="evidence" value="ECO:0007669"/>
    <property type="project" value="TreeGrafter"/>
</dbReference>
<dbReference type="Gene3D" id="3.30.565.10">
    <property type="entry name" value="Histidine kinase-like ATPase, C-terminal domain"/>
    <property type="match status" value="1"/>
</dbReference>
<evidence type="ECO:0000256" key="7">
    <source>
        <dbReference type="ARBA" id="ARBA00023012"/>
    </source>
</evidence>
<feature type="domain" description="Histidine kinase" evidence="10">
    <location>
        <begin position="354"/>
        <end position="570"/>
    </location>
</feature>
<dbReference type="InterPro" id="IPR036097">
    <property type="entry name" value="HisK_dim/P_sf"/>
</dbReference>
<dbReference type="CDD" id="cd06225">
    <property type="entry name" value="HAMP"/>
    <property type="match status" value="1"/>
</dbReference>
<dbReference type="AlphaFoldDB" id="A0AAE3AU63"/>
<comment type="subcellular location">
    <subcellularLocation>
        <location evidence="2">Membrane</location>
    </subcellularLocation>
</comment>
<keyword evidence="9" id="KW-1133">Transmembrane helix</keyword>
<evidence type="ECO:0000256" key="5">
    <source>
        <dbReference type="ARBA" id="ARBA00022679"/>
    </source>
</evidence>
<dbReference type="Gene3D" id="1.10.287.130">
    <property type="match status" value="1"/>
</dbReference>